<keyword evidence="1" id="KW-0732">Signal</keyword>
<evidence type="ECO:0000313" key="3">
    <source>
        <dbReference type="Proteomes" id="UP001156140"/>
    </source>
</evidence>
<feature type="chain" id="PRO_5041321013" evidence="1">
    <location>
        <begin position="26"/>
        <end position="206"/>
    </location>
</feature>
<feature type="signal peptide" evidence="1">
    <location>
        <begin position="1"/>
        <end position="25"/>
    </location>
</feature>
<dbReference type="EMBL" id="JALAZD010000001">
    <property type="protein sequence ID" value="MCI0125954.1"/>
    <property type="molecule type" value="Genomic_DNA"/>
</dbReference>
<protein>
    <submittedName>
        <fullName evidence="2">Uncharacterized protein</fullName>
    </submittedName>
</protein>
<name>A0AA41UC60_9HYPH</name>
<organism evidence="2 3">
    <name type="scientific">Paradevosia shaoguanensis</name>
    <dbReference type="NCBI Taxonomy" id="1335043"/>
    <lineage>
        <taxon>Bacteria</taxon>
        <taxon>Pseudomonadati</taxon>
        <taxon>Pseudomonadota</taxon>
        <taxon>Alphaproteobacteria</taxon>
        <taxon>Hyphomicrobiales</taxon>
        <taxon>Devosiaceae</taxon>
        <taxon>Paradevosia</taxon>
    </lineage>
</organism>
<reference evidence="2" key="1">
    <citation type="submission" date="2022-03" db="EMBL/GenBank/DDBJ databases">
        <title>The complete genome sequence of a Methyloterrigena soli.</title>
        <authorList>
            <person name="Zi Z."/>
        </authorList>
    </citation>
    <scope>NUCLEOTIDE SEQUENCE</scope>
    <source>
        <strain evidence="2">M48</strain>
    </source>
</reference>
<dbReference type="Proteomes" id="UP001156140">
    <property type="component" value="Unassembled WGS sequence"/>
</dbReference>
<dbReference type="AlphaFoldDB" id="A0AA41UC60"/>
<proteinExistence type="predicted"/>
<sequence length="206" mass="22778">MRARALAIGLLTGLLCMSHAASAFAQERGTPFRGVARGDTRAEVVAALDQIGFRCMTDAEKKVFNNVMFVEDIGGLDVCRIVRKDIDIGMGAHDMGTPDLVDYVTNILFLEMQQMGLLYVVQFQNGRVSEMRLQRDFFNAAQTPPWDFVRAIRDSYPFPDGMRRTEDGAEGITDAGDLVNVVISPNGKRVTLWVRAATADNQPAFN</sequence>
<dbReference type="RefSeq" id="WP_281735023.1">
    <property type="nucleotide sequence ID" value="NZ_JAKETQ010000001.1"/>
</dbReference>
<comment type="caution">
    <text evidence="2">The sequence shown here is derived from an EMBL/GenBank/DDBJ whole genome shotgun (WGS) entry which is preliminary data.</text>
</comment>
<gene>
    <name evidence="2" type="ORF">ML536_03850</name>
</gene>
<keyword evidence="3" id="KW-1185">Reference proteome</keyword>
<evidence type="ECO:0000256" key="1">
    <source>
        <dbReference type="SAM" id="SignalP"/>
    </source>
</evidence>
<evidence type="ECO:0000313" key="2">
    <source>
        <dbReference type="EMBL" id="MCI0125954.1"/>
    </source>
</evidence>
<accession>A0AA41UC60</accession>